<keyword evidence="3" id="KW-1185">Reference proteome</keyword>
<dbReference type="InterPro" id="IPR032710">
    <property type="entry name" value="NTF2-like_dom_sf"/>
</dbReference>
<dbReference type="Gene3D" id="3.10.450.50">
    <property type="match status" value="1"/>
</dbReference>
<dbReference type="Proteomes" id="UP000568022">
    <property type="component" value="Unassembled WGS sequence"/>
</dbReference>
<comment type="caution">
    <text evidence="2">The sequence shown here is derived from an EMBL/GenBank/DDBJ whole genome shotgun (WGS) entry which is preliminary data.</text>
</comment>
<accession>A0A7W8BLN4</accession>
<dbReference type="AlphaFoldDB" id="A0A7W8BLN4"/>
<reference evidence="2 3" key="1">
    <citation type="submission" date="2020-08" db="EMBL/GenBank/DDBJ databases">
        <title>Genomic Encyclopedia of Type Strains, Phase III (KMG-III): the genomes of soil and plant-associated and newly described type strains.</title>
        <authorList>
            <person name="Whitman W."/>
        </authorList>
    </citation>
    <scope>NUCLEOTIDE SEQUENCE [LARGE SCALE GENOMIC DNA]</scope>
    <source>
        <strain evidence="2 3">CECT 3226</strain>
    </source>
</reference>
<dbReference type="SUPFAM" id="SSF54427">
    <property type="entry name" value="NTF2-like"/>
    <property type="match status" value="1"/>
</dbReference>
<feature type="region of interest" description="Disordered" evidence="1">
    <location>
        <begin position="1"/>
        <end position="24"/>
    </location>
</feature>
<gene>
    <name evidence="2" type="ORF">FHS32_001660</name>
</gene>
<evidence type="ECO:0000313" key="3">
    <source>
        <dbReference type="Proteomes" id="UP000568022"/>
    </source>
</evidence>
<name>A0A7W8BLN4_9ACTN</name>
<dbReference type="EMBL" id="JACHJE010000003">
    <property type="protein sequence ID" value="MBB5124928.1"/>
    <property type="molecule type" value="Genomic_DNA"/>
</dbReference>
<organism evidence="2 3">
    <name type="scientific">Streptomyces griseoloalbus</name>
    <dbReference type="NCBI Taxonomy" id="67303"/>
    <lineage>
        <taxon>Bacteria</taxon>
        <taxon>Bacillati</taxon>
        <taxon>Actinomycetota</taxon>
        <taxon>Actinomycetes</taxon>
        <taxon>Kitasatosporales</taxon>
        <taxon>Streptomycetaceae</taxon>
        <taxon>Streptomyces</taxon>
    </lineage>
</organism>
<proteinExistence type="predicted"/>
<evidence type="ECO:0000313" key="2">
    <source>
        <dbReference type="EMBL" id="MBB5124928.1"/>
    </source>
</evidence>
<evidence type="ECO:0000256" key="1">
    <source>
        <dbReference type="SAM" id="MobiDB-lite"/>
    </source>
</evidence>
<protein>
    <submittedName>
        <fullName evidence="2">Uncharacterized protein</fullName>
    </submittedName>
</protein>
<sequence>MSGIDELARRCPASGNKRDPARGRALVDELRTDDAGYLDPIVAAEGRDAIEDVVATAQRRFPGLVYRPGTSTAITVWRARPGDWRRSAAPR</sequence>